<evidence type="ECO:0000259" key="1">
    <source>
        <dbReference type="Pfam" id="PF04471"/>
    </source>
</evidence>
<evidence type="ECO:0000313" key="3">
    <source>
        <dbReference type="Proteomes" id="UP000587608"/>
    </source>
</evidence>
<comment type="caution">
    <text evidence="2">The sequence shown here is derived from an EMBL/GenBank/DDBJ whole genome shotgun (WGS) entry which is preliminary data.</text>
</comment>
<keyword evidence="2" id="KW-0255">Endonuclease</keyword>
<dbReference type="RefSeq" id="WP_191854037.1">
    <property type="nucleotide sequence ID" value="NZ_JACERG010000017.1"/>
</dbReference>
<reference evidence="2 3" key="1">
    <citation type="submission" date="2020-07" db="EMBL/GenBank/DDBJ databases">
        <title>Differential regulation of undecylprodigiosin biosynthesis in the yeast-scavenging Streptomyces strain MBK6.</title>
        <authorList>
            <person name="Baral B."/>
            <person name="Siitonen V."/>
            <person name="Laughlin M."/>
            <person name="Yamada K."/>
            <person name="Ilomaeki M."/>
            <person name="Metsae-Ketelae M."/>
            <person name="Niemi J."/>
        </authorList>
    </citation>
    <scope>NUCLEOTIDE SEQUENCE [LARGE SCALE GENOMIC DNA]</scope>
    <source>
        <strain evidence="2 3">MBK6</strain>
    </source>
</reference>
<dbReference type="AlphaFoldDB" id="A0A7W2DWW4"/>
<proteinExistence type="predicted"/>
<organism evidence="2 3">
    <name type="scientific">Streptomyces griseoaurantiacus</name>
    <dbReference type="NCBI Taxonomy" id="68213"/>
    <lineage>
        <taxon>Bacteria</taxon>
        <taxon>Bacillati</taxon>
        <taxon>Actinomycetota</taxon>
        <taxon>Actinomycetes</taxon>
        <taxon>Kitasatosporales</taxon>
        <taxon>Streptomycetaceae</taxon>
        <taxon>Streptomyces</taxon>
        <taxon>Streptomyces aurantiacus group</taxon>
    </lineage>
</organism>
<feature type="non-terminal residue" evidence="2">
    <location>
        <position position="1"/>
    </location>
</feature>
<dbReference type="GO" id="GO:0009307">
    <property type="term" value="P:DNA restriction-modification system"/>
    <property type="evidence" value="ECO:0007669"/>
    <property type="project" value="InterPro"/>
</dbReference>
<protein>
    <submittedName>
        <fullName evidence="2">Restriction endonuclease</fullName>
    </submittedName>
</protein>
<dbReference type="Pfam" id="PF04471">
    <property type="entry name" value="Mrr_cat"/>
    <property type="match status" value="1"/>
</dbReference>
<keyword evidence="2" id="KW-0540">Nuclease</keyword>
<name>A0A7W2DWW4_9ACTN</name>
<accession>A0A7W2DWW4</accession>
<dbReference type="InterPro" id="IPR011856">
    <property type="entry name" value="tRNA_endonuc-like_dom_sf"/>
</dbReference>
<feature type="domain" description="Restriction endonuclease type IV Mrr" evidence="1">
    <location>
        <begin position="13"/>
        <end position="108"/>
    </location>
</feature>
<dbReference type="Gene3D" id="3.40.1350.10">
    <property type="match status" value="1"/>
</dbReference>
<evidence type="ECO:0000313" key="2">
    <source>
        <dbReference type="EMBL" id="MBA5224535.1"/>
    </source>
</evidence>
<keyword evidence="2" id="KW-0378">Hydrolase</keyword>
<dbReference type="GO" id="GO:0004519">
    <property type="term" value="F:endonuclease activity"/>
    <property type="evidence" value="ECO:0007669"/>
    <property type="project" value="UniProtKB-KW"/>
</dbReference>
<dbReference type="GO" id="GO:0003677">
    <property type="term" value="F:DNA binding"/>
    <property type="evidence" value="ECO:0007669"/>
    <property type="project" value="InterPro"/>
</dbReference>
<dbReference type="EMBL" id="JACERG010000017">
    <property type="protein sequence ID" value="MBA5224535.1"/>
    <property type="molecule type" value="Genomic_DNA"/>
</dbReference>
<dbReference type="InterPro" id="IPR007560">
    <property type="entry name" value="Restrct_endonuc_IV_Mrr"/>
</dbReference>
<dbReference type="Proteomes" id="UP000587608">
    <property type="component" value="Unassembled WGS sequence"/>
</dbReference>
<gene>
    <name evidence="2" type="ORF">H1X69_24485</name>
</gene>
<sequence length="148" mass="16102">ARVLRGAGNSYVEGWLTRRSGDGGADFVGRLDIGSGLAGTSLVVLGQAKCVKLDNLVTAEQIARVVARLRRGWIGVYVTTGAYSVPAQTEMVEDQYPIVLINGLQLARELRGMARDDHGGNLEDCLDHILTQRETAVTNRRPEEILLE</sequence>